<feature type="region of interest" description="Disordered" evidence="4">
    <location>
        <begin position="1"/>
        <end position="31"/>
    </location>
</feature>
<dbReference type="Pfam" id="PF05361">
    <property type="entry name" value="PP1_inhibitor"/>
    <property type="match status" value="1"/>
</dbReference>
<reference evidence="5 6" key="1">
    <citation type="journal article" date="2021" name="G3 (Bethesda)">
        <title>Improved contiguity of the threespine stickleback genome using long-read sequencing.</title>
        <authorList>
            <person name="Nath S."/>
            <person name="Shaw D.E."/>
            <person name="White M.A."/>
        </authorList>
    </citation>
    <scope>NUCLEOTIDE SEQUENCE [LARGE SCALE GENOMIC DNA]</scope>
    <source>
        <strain evidence="5 6">Lake Benthic</strain>
    </source>
</reference>
<proteinExistence type="inferred from homology"/>
<keyword evidence="3" id="KW-0650">Protein phosphatase inhibitor</keyword>
<dbReference type="PANTHER" id="PTHR16188">
    <property type="entry name" value="PROTEIN PHOSPHATASE 1 INHIBITOR POTENTIATED BY PROTEIN KINASE C"/>
    <property type="match status" value="1"/>
</dbReference>
<reference evidence="5" key="3">
    <citation type="submission" date="2025-09" db="UniProtKB">
        <authorList>
            <consortium name="Ensembl"/>
        </authorList>
    </citation>
    <scope>IDENTIFICATION</scope>
</reference>
<keyword evidence="6" id="KW-1185">Reference proteome</keyword>
<evidence type="ECO:0008006" key="7">
    <source>
        <dbReference type="Google" id="ProtNLM"/>
    </source>
</evidence>
<dbReference type="Gene3D" id="1.10.150.220">
    <property type="entry name" value="CPI-17"/>
    <property type="match status" value="1"/>
</dbReference>
<evidence type="ECO:0000313" key="5">
    <source>
        <dbReference type="Ensembl" id="ENSGACP00000058223.1"/>
    </source>
</evidence>
<name>A0AAQ4R6H9_GASAC</name>
<evidence type="ECO:0000256" key="4">
    <source>
        <dbReference type="SAM" id="MobiDB-lite"/>
    </source>
</evidence>
<dbReference type="PANTHER" id="PTHR16188:SF4">
    <property type="entry name" value="PROTEIN PHOSPHATASE 1 REGULATORY SUBUNIT 14A"/>
    <property type="match status" value="1"/>
</dbReference>
<dbReference type="SUPFAM" id="SSF81790">
    <property type="entry name" value="Myosin phosphatase inhibitor 17kDa protein, CPI-17"/>
    <property type="match status" value="1"/>
</dbReference>
<dbReference type="InterPro" id="IPR036658">
    <property type="entry name" value="CPI-17_sf"/>
</dbReference>
<evidence type="ECO:0000256" key="1">
    <source>
        <dbReference type="ARBA" id="ARBA00005483"/>
    </source>
</evidence>
<dbReference type="Ensembl" id="ENSGACT00000065228.1">
    <property type="protein sequence ID" value="ENSGACP00000058223.1"/>
    <property type="gene ID" value="ENSGACG00000025673.1"/>
</dbReference>
<comment type="similarity">
    <text evidence="1">Belongs to the PP1 inhibitor family.</text>
</comment>
<reference evidence="5" key="2">
    <citation type="submission" date="2025-08" db="UniProtKB">
        <authorList>
            <consortium name="Ensembl"/>
        </authorList>
    </citation>
    <scope>IDENTIFICATION</scope>
</reference>
<dbReference type="InterPro" id="IPR008025">
    <property type="entry name" value="CPI-17"/>
</dbReference>
<protein>
    <recommendedName>
        <fullName evidence="7">Protein phosphatase 1, regulatory (inhibitor) subunit 14Ab</fullName>
    </recommendedName>
</protein>
<dbReference type="GO" id="GO:0005737">
    <property type="term" value="C:cytoplasm"/>
    <property type="evidence" value="ECO:0007669"/>
    <property type="project" value="InterPro"/>
</dbReference>
<dbReference type="GeneTree" id="ENSGT00950000182985"/>
<dbReference type="AlphaFoldDB" id="A0AAQ4R6H9"/>
<feature type="compositionally biased region" description="Basic residues" evidence="4">
    <location>
        <begin position="1"/>
        <end position="11"/>
    </location>
</feature>
<dbReference type="Proteomes" id="UP000007635">
    <property type="component" value="Chromosome I"/>
</dbReference>
<evidence type="ECO:0000256" key="3">
    <source>
        <dbReference type="ARBA" id="ARBA00023272"/>
    </source>
</evidence>
<evidence type="ECO:0000256" key="2">
    <source>
        <dbReference type="ARBA" id="ARBA00022553"/>
    </source>
</evidence>
<sequence length="141" mass="16659">MAANRVGRRMNKSCSNQSPSRASADRDAAQNLQRRHIRVTVKYNRKELQRRMEVEKWIDCELEKLYKGREEDMPAEVNIDELLDLRTDEERTERLQVFVCELLFKLHGLQKHEDLHNNGIDLPQLHIYPTRPGSADREVLH</sequence>
<dbReference type="GO" id="GO:0004865">
    <property type="term" value="F:protein serine/threonine phosphatase inhibitor activity"/>
    <property type="evidence" value="ECO:0007669"/>
    <property type="project" value="TreeGrafter"/>
</dbReference>
<keyword evidence="2" id="KW-0597">Phosphoprotein</keyword>
<evidence type="ECO:0000313" key="6">
    <source>
        <dbReference type="Proteomes" id="UP000007635"/>
    </source>
</evidence>
<organism evidence="5 6">
    <name type="scientific">Gasterosteus aculeatus aculeatus</name>
    <name type="common">three-spined stickleback</name>
    <dbReference type="NCBI Taxonomy" id="481459"/>
    <lineage>
        <taxon>Eukaryota</taxon>
        <taxon>Metazoa</taxon>
        <taxon>Chordata</taxon>
        <taxon>Craniata</taxon>
        <taxon>Vertebrata</taxon>
        <taxon>Euteleostomi</taxon>
        <taxon>Actinopterygii</taxon>
        <taxon>Neopterygii</taxon>
        <taxon>Teleostei</taxon>
        <taxon>Neoteleostei</taxon>
        <taxon>Acanthomorphata</taxon>
        <taxon>Eupercaria</taxon>
        <taxon>Perciformes</taxon>
        <taxon>Cottioidei</taxon>
        <taxon>Gasterosteales</taxon>
        <taxon>Gasterosteidae</taxon>
        <taxon>Gasterosteus</taxon>
    </lineage>
</organism>
<accession>A0AAQ4R6H9</accession>